<dbReference type="OrthoDB" id="6612025at2759"/>
<gene>
    <name evidence="1" type="primary">MYPN</name>
</gene>
<sequence>MNQMMKFNMMRSPRASVLLPSLTRDSSTSGSQKALQSHSPAKLLGYLFQRFTGSKMGSRFLREMSTAK</sequence>
<proteinExistence type="predicted"/>
<protein>
    <submittedName>
        <fullName evidence="1">Alternative protein MYPN</fullName>
    </submittedName>
</protein>
<reference evidence="1" key="1">
    <citation type="journal article" date="2013" name="PLoS ONE">
        <title>Direct detection of alternative open reading frames translation products in human significantly expands the proteome.</title>
        <authorList>
            <person name="Vanderperre B."/>
            <person name="Lucier J.-F."/>
            <person name="Motard J."/>
            <person name="Tremblay G."/>
            <person name="Vanderperre S."/>
            <person name="Wisztorski M."/>
            <person name="Salzet M."/>
            <person name="Boisvert F.-M."/>
            <person name="Roucou X."/>
        </authorList>
    </citation>
    <scope>NUCLEOTIDE SEQUENCE</scope>
</reference>
<name>L8EAK0_HUMAN</name>
<dbReference type="EMBL" id="HF584274">
    <property type="protein sequence ID" value="CCQ43771.1"/>
    <property type="molecule type" value="Genomic_DNA"/>
</dbReference>
<accession>L8EAK0</accession>
<dbReference type="ChiTaRS" id="MYPN">
    <property type="organism name" value="human"/>
</dbReference>
<organism evidence="1">
    <name type="scientific">Homo sapiens</name>
    <name type="common">Human</name>
    <dbReference type="NCBI Taxonomy" id="9606"/>
    <lineage>
        <taxon>Eukaryota</taxon>
        <taxon>Metazoa</taxon>
        <taxon>Chordata</taxon>
        <taxon>Craniata</taxon>
        <taxon>Vertebrata</taxon>
        <taxon>Euteleostomi</taxon>
        <taxon>Mammalia</taxon>
        <taxon>Eutheria</taxon>
        <taxon>Euarchontoglires</taxon>
        <taxon>Primates</taxon>
        <taxon>Haplorrhini</taxon>
        <taxon>Catarrhini</taxon>
        <taxon>Hominidae</taxon>
        <taxon>Homo</taxon>
    </lineage>
</organism>
<evidence type="ECO:0000313" key="1">
    <source>
        <dbReference type="EMBL" id="CCQ43771.1"/>
    </source>
</evidence>
<dbReference type="AlphaFoldDB" id="L8EAK0"/>